<comment type="caution">
    <text evidence="8">The sequence shown here is derived from an EMBL/GenBank/DDBJ whole genome shotgun (WGS) entry which is preliminary data.</text>
</comment>
<evidence type="ECO:0000256" key="2">
    <source>
        <dbReference type="ARBA" id="ARBA00007613"/>
    </source>
</evidence>
<name>A0ABW4I6X3_9SPHI</name>
<dbReference type="Pfam" id="PF02321">
    <property type="entry name" value="OEP"/>
    <property type="match status" value="2"/>
</dbReference>
<keyword evidence="5" id="KW-0812">Transmembrane</keyword>
<organism evidence="8 9">
    <name type="scientific">Pseudopedobacter beijingensis</name>
    <dbReference type="NCBI Taxonomy" id="1207056"/>
    <lineage>
        <taxon>Bacteria</taxon>
        <taxon>Pseudomonadati</taxon>
        <taxon>Bacteroidota</taxon>
        <taxon>Sphingobacteriia</taxon>
        <taxon>Sphingobacteriales</taxon>
        <taxon>Sphingobacteriaceae</taxon>
        <taxon>Pseudopedobacter</taxon>
    </lineage>
</organism>
<keyword evidence="4" id="KW-1134">Transmembrane beta strand</keyword>
<protein>
    <submittedName>
        <fullName evidence="8">TolC family protein</fullName>
    </submittedName>
</protein>
<accession>A0ABW4I6X3</accession>
<dbReference type="PANTHER" id="PTHR30026">
    <property type="entry name" value="OUTER MEMBRANE PROTEIN TOLC"/>
    <property type="match status" value="1"/>
</dbReference>
<dbReference type="SUPFAM" id="SSF56954">
    <property type="entry name" value="Outer membrane efflux proteins (OEP)"/>
    <property type="match status" value="1"/>
</dbReference>
<comment type="similarity">
    <text evidence="2">Belongs to the outer membrane factor (OMF) (TC 1.B.17) family.</text>
</comment>
<keyword evidence="7" id="KW-0998">Cell outer membrane</keyword>
<evidence type="ECO:0000256" key="4">
    <source>
        <dbReference type="ARBA" id="ARBA00022452"/>
    </source>
</evidence>
<evidence type="ECO:0000256" key="5">
    <source>
        <dbReference type="ARBA" id="ARBA00022692"/>
    </source>
</evidence>
<proteinExistence type="inferred from homology"/>
<evidence type="ECO:0000256" key="1">
    <source>
        <dbReference type="ARBA" id="ARBA00004442"/>
    </source>
</evidence>
<dbReference type="PANTHER" id="PTHR30026:SF20">
    <property type="entry name" value="OUTER MEMBRANE PROTEIN TOLC"/>
    <property type="match status" value="1"/>
</dbReference>
<dbReference type="EMBL" id="JBHUDG010000002">
    <property type="protein sequence ID" value="MFD1628455.1"/>
    <property type="molecule type" value="Genomic_DNA"/>
</dbReference>
<dbReference type="RefSeq" id="WP_379660844.1">
    <property type="nucleotide sequence ID" value="NZ_JBHUDG010000002.1"/>
</dbReference>
<keyword evidence="9" id="KW-1185">Reference proteome</keyword>
<evidence type="ECO:0000256" key="7">
    <source>
        <dbReference type="ARBA" id="ARBA00023237"/>
    </source>
</evidence>
<reference evidence="9" key="1">
    <citation type="journal article" date="2019" name="Int. J. Syst. Evol. Microbiol.">
        <title>The Global Catalogue of Microorganisms (GCM) 10K type strain sequencing project: providing services to taxonomists for standard genome sequencing and annotation.</title>
        <authorList>
            <consortium name="The Broad Institute Genomics Platform"/>
            <consortium name="The Broad Institute Genome Sequencing Center for Infectious Disease"/>
            <person name="Wu L."/>
            <person name="Ma J."/>
        </authorList>
    </citation>
    <scope>NUCLEOTIDE SEQUENCE [LARGE SCALE GENOMIC DNA]</scope>
    <source>
        <strain evidence="9">CCUG 53762</strain>
    </source>
</reference>
<dbReference type="InterPro" id="IPR003423">
    <property type="entry name" value="OMP_efflux"/>
</dbReference>
<evidence type="ECO:0000256" key="6">
    <source>
        <dbReference type="ARBA" id="ARBA00023136"/>
    </source>
</evidence>
<keyword evidence="3" id="KW-0813">Transport</keyword>
<dbReference type="Gene3D" id="1.20.1600.10">
    <property type="entry name" value="Outer membrane efflux proteins (OEP)"/>
    <property type="match status" value="1"/>
</dbReference>
<sequence>MFKILNLTKMGIKGFKLFGGKNFAVFSAIFYITIALSFKGFAQESRTIGLREAIDIALANNLQVRQSVFQAEISKANLKQSRMELFPSLNASSSASRQFGLFFDQTSGMVVQQADQLDGNLGAAVPLFQGFLLRNRILQNKASVAADVSNSEKIKNDLLLSVITTYLQALANRDLVLASEQQLQLSKEQMQVTQKNFDVGNKTLADLSQSKAQQANSELSLTNAQNAYDLAILELKQLMEIDLQQNVTLETPLVPSLTKLELGYTASDVYNQAVQIFPDVQAAKHSTEAYKYALKSAKGELYPNLSLRGGLGTRYSSILANSVGKQLEENVNKYVGVQLNILIFNNYRSRSAVNIAKIRYENAKVSEQIARNSLNKVINQAILDLRAADKKYYASRTAYESSKDAFEVMKKRYDVGLVSTVELNTSQVNFNKSEFDFIQSKYDLLFRSKVVDFYLGNPINL</sequence>
<dbReference type="InterPro" id="IPR051906">
    <property type="entry name" value="TolC-like"/>
</dbReference>
<dbReference type="Proteomes" id="UP001597118">
    <property type="component" value="Unassembled WGS sequence"/>
</dbReference>
<evidence type="ECO:0000313" key="9">
    <source>
        <dbReference type="Proteomes" id="UP001597118"/>
    </source>
</evidence>
<evidence type="ECO:0000256" key="3">
    <source>
        <dbReference type="ARBA" id="ARBA00022448"/>
    </source>
</evidence>
<keyword evidence="6" id="KW-0472">Membrane</keyword>
<evidence type="ECO:0000313" key="8">
    <source>
        <dbReference type="EMBL" id="MFD1628455.1"/>
    </source>
</evidence>
<comment type="subcellular location">
    <subcellularLocation>
        <location evidence="1">Cell outer membrane</location>
    </subcellularLocation>
</comment>
<gene>
    <name evidence="8" type="ORF">ACFSAH_01125</name>
</gene>